<evidence type="ECO:0000313" key="2">
    <source>
        <dbReference type="EMBL" id="PVD30442.1"/>
    </source>
</evidence>
<protein>
    <recommendedName>
        <fullName evidence="1">Reelin domain-containing protein</fullName>
    </recommendedName>
</protein>
<dbReference type="InterPro" id="IPR002861">
    <property type="entry name" value="Reeler_dom"/>
</dbReference>
<evidence type="ECO:0000259" key="1">
    <source>
        <dbReference type="Pfam" id="PF02014"/>
    </source>
</evidence>
<dbReference type="Proteomes" id="UP000245119">
    <property type="component" value="Linkage Group LG5"/>
</dbReference>
<accession>A0A2T7PAK6</accession>
<dbReference type="PANTHER" id="PTHR45828">
    <property type="entry name" value="CYTOCHROME B561/FERRIC REDUCTASE TRANSMEMBRANE"/>
    <property type="match status" value="1"/>
</dbReference>
<evidence type="ECO:0000313" key="3">
    <source>
        <dbReference type="Proteomes" id="UP000245119"/>
    </source>
</evidence>
<keyword evidence="3" id="KW-1185">Reference proteome</keyword>
<dbReference type="Pfam" id="PF02014">
    <property type="entry name" value="Reeler"/>
    <property type="match status" value="1"/>
</dbReference>
<comment type="caution">
    <text evidence="2">The sequence shown here is derived from an EMBL/GenBank/DDBJ whole genome shotgun (WGS) entry which is preliminary data.</text>
</comment>
<dbReference type="InterPro" id="IPR051237">
    <property type="entry name" value="Ferric-chelate_Red/DefProt"/>
</dbReference>
<reference evidence="2 3" key="1">
    <citation type="submission" date="2018-04" db="EMBL/GenBank/DDBJ databases">
        <title>The genome of golden apple snail Pomacea canaliculata provides insight into stress tolerance and invasive adaptation.</title>
        <authorList>
            <person name="Liu C."/>
            <person name="Liu B."/>
            <person name="Ren Y."/>
            <person name="Zhang Y."/>
            <person name="Wang H."/>
            <person name="Li S."/>
            <person name="Jiang F."/>
            <person name="Yin L."/>
            <person name="Zhang G."/>
            <person name="Qian W."/>
            <person name="Fan W."/>
        </authorList>
    </citation>
    <scope>NUCLEOTIDE SEQUENCE [LARGE SCALE GENOMIC DNA]</scope>
    <source>
        <strain evidence="2">SZHN2017</strain>
        <tissue evidence="2">Muscle</tissue>
    </source>
</reference>
<dbReference type="AlphaFoldDB" id="A0A2T7PAK6"/>
<sequence length="247" mass="27330">MFWQCLPAGASIILREHLTTVAAFPVAKRFSPSLHPRVRCAGTSPCPTLVRRLFSNPPKQKLLSSYSCLDDCRDSSSGARGQQLITREDVLSGMGDDYRYTRVNDKSDRRKNIGRDFSMAKNVPHTRFARVVCLAFIICSRTAVVWTWPDGAGQEACSQQSPQVCHGAPPEVSPPPFAVFVQATTYSASERIPVSIVVLNDTEDFNGFLFGAHRVTGNTTEYIGRYEHDNVTQPLCDSVTITGRSQK</sequence>
<dbReference type="PANTHER" id="PTHR45828:SF9">
    <property type="entry name" value="CELL WALL INTEGRITY AND STRESS RESPONSE COMPONENT 4-LIKE-RELATED"/>
    <property type="match status" value="1"/>
</dbReference>
<proteinExistence type="predicted"/>
<dbReference type="GO" id="GO:0016020">
    <property type="term" value="C:membrane"/>
    <property type="evidence" value="ECO:0007669"/>
    <property type="project" value="TreeGrafter"/>
</dbReference>
<dbReference type="EMBL" id="PZQS01000005">
    <property type="protein sequence ID" value="PVD30442.1"/>
    <property type="molecule type" value="Genomic_DNA"/>
</dbReference>
<gene>
    <name evidence="2" type="ORF">C0Q70_09708</name>
</gene>
<organism evidence="2 3">
    <name type="scientific">Pomacea canaliculata</name>
    <name type="common">Golden apple snail</name>
    <dbReference type="NCBI Taxonomy" id="400727"/>
    <lineage>
        <taxon>Eukaryota</taxon>
        <taxon>Metazoa</taxon>
        <taxon>Spiralia</taxon>
        <taxon>Lophotrochozoa</taxon>
        <taxon>Mollusca</taxon>
        <taxon>Gastropoda</taxon>
        <taxon>Caenogastropoda</taxon>
        <taxon>Architaenioglossa</taxon>
        <taxon>Ampullarioidea</taxon>
        <taxon>Ampullariidae</taxon>
        <taxon>Pomacea</taxon>
    </lineage>
</organism>
<feature type="domain" description="Reelin" evidence="1">
    <location>
        <begin position="157"/>
        <end position="236"/>
    </location>
</feature>
<name>A0A2T7PAK6_POMCA</name>